<gene>
    <name evidence="4" type="ORF">TR93846</name>
</gene>
<proteinExistence type="predicted"/>
<evidence type="ECO:0000256" key="1">
    <source>
        <dbReference type="PROSITE-ProRule" id="PRU00152"/>
    </source>
</evidence>
<dbReference type="Gene3D" id="2.60.60.20">
    <property type="entry name" value="PLAT/LH2 domain"/>
    <property type="match status" value="1"/>
</dbReference>
<feature type="region of interest" description="Disordered" evidence="2">
    <location>
        <begin position="351"/>
        <end position="370"/>
    </location>
</feature>
<dbReference type="AlphaFoldDB" id="A0A0X3NQ69"/>
<comment type="caution">
    <text evidence="1">Lacks conserved residue(s) required for the propagation of feature annotation.</text>
</comment>
<dbReference type="PROSITE" id="PS50095">
    <property type="entry name" value="PLAT"/>
    <property type="match status" value="1"/>
</dbReference>
<protein>
    <submittedName>
        <fullName evidence="4">PLAT/LH2 domain</fullName>
    </submittedName>
</protein>
<accession>A0A0X3NQ69</accession>
<name>A0A0X3NQ69_SCHSO</name>
<evidence type="ECO:0000313" key="4">
    <source>
        <dbReference type="EMBL" id="JAP41805.1"/>
    </source>
</evidence>
<dbReference type="EMBL" id="GEEE01021420">
    <property type="protein sequence ID" value="JAP41805.1"/>
    <property type="molecule type" value="Transcribed_RNA"/>
</dbReference>
<reference evidence="4" key="1">
    <citation type="submission" date="2016-01" db="EMBL/GenBank/DDBJ databases">
        <title>Reference transcriptome for the parasite Schistocephalus solidus: insights into the molecular evolution of parasitism.</title>
        <authorList>
            <person name="Hebert F.O."/>
            <person name="Grambauer S."/>
            <person name="Barber I."/>
            <person name="Landry C.R."/>
            <person name="Aubin-Horth N."/>
        </authorList>
    </citation>
    <scope>NUCLEOTIDE SEQUENCE</scope>
</reference>
<evidence type="ECO:0000256" key="2">
    <source>
        <dbReference type="SAM" id="MobiDB-lite"/>
    </source>
</evidence>
<feature type="compositionally biased region" description="Low complexity" evidence="2">
    <location>
        <begin position="351"/>
        <end position="365"/>
    </location>
</feature>
<dbReference type="Pfam" id="PF01477">
    <property type="entry name" value="PLAT"/>
    <property type="match status" value="1"/>
</dbReference>
<sequence length="935" mass="105176">MPKKISSKLKMPLLADKVSKCGDISNKEKQTVPSKVINMSLDLGLQGTKSNAFVNAICPKVSKKDDTIPVRKYDRDINAVLSNKKLSEIPNFHKNSVRMPPLKPLPRVQSHPARYPFGPVKHGAHLDPLPLKEVAKRFRRNLLPNDVRPQTSPCLSSSQSSEPGVRVLVLWPGPKKITLPRILEASGMTSIPSRMGYHVTEKHGLRRNSLSVPAPVNRMDVIRTGNDFAYLPPQMAAFGQSLFSSRKLPLQSTELDRFRMPLLPGSIARSKANAMHWPHLAMQRAQVTYYITVRSYRKTQPKSRGLRVQSSHDAAPPLTLVLSGCEGKSPSLSLPFSLRYRLMHEKRSLLSSHATSTTATPTPRSGRLSARRVQQRLESLDDDGLDLFNSEALHVDKFGFTCDRLGSVSSLEVMPADAAISSTDEDWFIQSFTIEDRENKSQYHFECHQWLISKTRRFILDRPMTPPRAKDKCSQFPTPRFSDTRNSSRLFYPISQRRMDQYSGDESILFSARSEKIFKHIYHVEPRTFNEEMQGTVEVFPAPDWSEQMCTLNLKLLVTVHRQYAVNLLESGHAITQQLVGLEGKHLQTCPIQLPSSYSAQKATCGLLPLLYSLENIQEPKFEILDIDAMEIQLHIRKFPCVNLPQREEMHLLKMTFSYCNLPATVTSCCLEDVTRFRSLSTTVSQLGYRCCNRTEFTEEMETSPLTYTVSAVVFHSNDCILSSVASYDRLAYLTESTGVDSVQPSGDALCDDEAEEVEFVLHKYCSPTISPQPYIQSPRESTCFYHISPLPLLTTQTASETNVVNDKPEEWASLTPVMEEQEQVVVFQVMGRLELSLQQRCAVRNDFAIVRTSTLSDFIAPLGQLIIDDTLGIDGTLRTESPLYETAADSIMETEYESLTFKVDRPLSASSNYTFTPNIESLSASSPVVFASPT</sequence>
<dbReference type="InterPro" id="IPR001024">
    <property type="entry name" value="PLAT/LH2_dom"/>
</dbReference>
<evidence type="ECO:0000259" key="3">
    <source>
        <dbReference type="PROSITE" id="PS50095"/>
    </source>
</evidence>
<organism evidence="4">
    <name type="scientific">Schistocephalus solidus</name>
    <name type="common">Tapeworm</name>
    <dbReference type="NCBI Taxonomy" id="70667"/>
    <lineage>
        <taxon>Eukaryota</taxon>
        <taxon>Metazoa</taxon>
        <taxon>Spiralia</taxon>
        <taxon>Lophotrochozoa</taxon>
        <taxon>Platyhelminthes</taxon>
        <taxon>Cestoda</taxon>
        <taxon>Eucestoda</taxon>
        <taxon>Diphyllobothriidea</taxon>
        <taxon>Diphyllobothriidae</taxon>
        <taxon>Schistocephalus</taxon>
    </lineage>
</organism>
<feature type="domain" description="PLAT" evidence="3">
    <location>
        <begin position="343"/>
        <end position="465"/>
    </location>
</feature>